<organism evidence="1">
    <name type="scientific">marine sediment metagenome</name>
    <dbReference type="NCBI Taxonomy" id="412755"/>
    <lineage>
        <taxon>unclassified sequences</taxon>
        <taxon>metagenomes</taxon>
        <taxon>ecological metagenomes</taxon>
    </lineage>
</organism>
<proteinExistence type="predicted"/>
<protein>
    <submittedName>
        <fullName evidence="1">Uncharacterized protein</fullName>
    </submittedName>
</protein>
<evidence type="ECO:0000313" key="1">
    <source>
        <dbReference type="EMBL" id="KKL86247.1"/>
    </source>
</evidence>
<comment type="caution">
    <text evidence="1">The sequence shown here is derived from an EMBL/GenBank/DDBJ whole genome shotgun (WGS) entry which is preliminary data.</text>
</comment>
<dbReference type="AlphaFoldDB" id="A0A0F9IFT7"/>
<sequence length="38" mass="4732">MDEEEARKDTARWQKRVEKLLKRLVQLAELEYMRPRKS</sequence>
<accession>A0A0F9IFT7</accession>
<gene>
    <name evidence="1" type="ORF">LCGC14_1946590</name>
</gene>
<reference evidence="1" key="1">
    <citation type="journal article" date="2015" name="Nature">
        <title>Complex archaea that bridge the gap between prokaryotes and eukaryotes.</title>
        <authorList>
            <person name="Spang A."/>
            <person name="Saw J.H."/>
            <person name="Jorgensen S.L."/>
            <person name="Zaremba-Niedzwiedzka K."/>
            <person name="Martijn J."/>
            <person name="Lind A.E."/>
            <person name="van Eijk R."/>
            <person name="Schleper C."/>
            <person name="Guy L."/>
            <person name="Ettema T.J."/>
        </authorList>
    </citation>
    <scope>NUCLEOTIDE SEQUENCE</scope>
</reference>
<dbReference type="EMBL" id="LAZR01021168">
    <property type="protein sequence ID" value="KKL86247.1"/>
    <property type="molecule type" value="Genomic_DNA"/>
</dbReference>
<name>A0A0F9IFT7_9ZZZZ</name>